<dbReference type="InterPro" id="IPR036390">
    <property type="entry name" value="WH_DNA-bd_sf"/>
</dbReference>
<dbReference type="InterPro" id="IPR000835">
    <property type="entry name" value="HTH_MarR-typ"/>
</dbReference>
<evidence type="ECO:0000259" key="1">
    <source>
        <dbReference type="PROSITE" id="PS50995"/>
    </source>
</evidence>
<dbReference type="RefSeq" id="WP_030444072.1">
    <property type="nucleotide sequence ID" value="NZ_AP023354.1"/>
</dbReference>
<evidence type="ECO:0000313" key="2">
    <source>
        <dbReference type="EMBL" id="BCJ31644.1"/>
    </source>
</evidence>
<dbReference type="InterPro" id="IPR036388">
    <property type="entry name" value="WH-like_DNA-bd_sf"/>
</dbReference>
<keyword evidence="3" id="KW-1185">Reference proteome</keyword>
<dbReference type="KEGG" id="aser:Asera_57520"/>
<reference evidence="2" key="1">
    <citation type="submission" date="2020-08" db="EMBL/GenBank/DDBJ databases">
        <title>Whole genome shotgun sequence of Actinocatenispora sera NBRC 101916.</title>
        <authorList>
            <person name="Komaki H."/>
            <person name="Tamura T."/>
        </authorList>
    </citation>
    <scope>NUCLEOTIDE SEQUENCE</scope>
    <source>
        <strain evidence="2">NBRC 101916</strain>
    </source>
</reference>
<dbReference type="SUPFAM" id="SSF46785">
    <property type="entry name" value="Winged helix' DNA-binding domain"/>
    <property type="match status" value="1"/>
</dbReference>
<dbReference type="PANTHER" id="PTHR33164">
    <property type="entry name" value="TRANSCRIPTIONAL REGULATOR, MARR FAMILY"/>
    <property type="match status" value="1"/>
</dbReference>
<dbReference type="EMBL" id="AP023354">
    <property type="protein sequence ID" value="BCJ31644.1"/>
    <property type="molecule type" value="Genomic_DNA"/>
</dbReference>
<sequence length="151" mass="16646">MPDVPIEEYVCTRIRRAEQALMAHHEAVLRGYGLTMTQYTVLLTLSRADGMSGAQLARAVGGTQQSMATVLTGMRRKGLVERRSAAVHAKVMLTSLTPAGRDLLARAYQEVVVLERALTDRFTPDEQARFCEFLDRATAALVEQTPTTHAD</sequence>
<dbReference type="Proteomes" id="UP000680750">
    <property type="component" value="Chromosome"/>
</dbReference>
<protein>
    <submittedName>
        <fullName evidence="2">Putative transcriptional regulator, MarR family protein</fullName>
    </submittedName>
</protein>
<dbReference type="InterPro" id="IPR039422">
    <property type="entry name" value="MarR/SlyA-like"/>
</dbReference>
<dbReference type="GO" id="GO:0006950">
    <property type="term" value="P:response to stress"/>
    <property type="evidence" value="ECO:0007669"/>
    <property type="project" value="TreeGrafter"/>
</dbReference>
<name>A0A810L7Y5_9ACTN</name>
<dbReference type="OrthoDB" id="3177763at2"/>
<dbReference type="PANTHER" id="PTHR33164:SF43">
    <property type="entry name" value="HTH-TYPE TRANSCRIPTIONAL REPRESSOR YETL"/>
    <property type="match status" value="1"/>
</dbReference>
<accession>A0A810L7Y5</accession>
<gene>
    <name evidence="2" type="ORF">Asera_57520</name>
</gene>
<dbReference type="SMART" id="SM00347">
    <property type="entry name" value="HTH_MARR"/>
    <property type="match status" value="1"/>
</dbReference>
<dbReference type="GO" id="GO:0003700">
    <property type="term" value="F:DNA-binding transcription factor activity"/>
    <property type="evidence" value="ECO:0007669"/>
    <property type="project" value="InterPro"/>
</dbReference>
<dbReference type="Pfam" id="PF12802">
    <property type="entry name" value="MarR_2"/>
    <property type="match status" value="1"/>
</dbReference>
<dbReference type="PROSITE" id="PS50995">
    <property type="entry name" value="HTH_MARR_2"/>
    <property type="match status" value="1"/>
</dbReference>
<dbReference type="Gene3D" id="1.10.10.10">
    <property type="entry name" value="Winged helix-like DNA-binding domain superfamily/Winged helix DNA-binding domain"/>
    <property type="match status" value="1"/>
</dbReference>
<dbReference type="AlphaFoldDB" id="A0A810L7Y5"/>
<organism evidence="2 3">
    <name type="scientific">Actinocatenispora sera</name>
    <dbReference type="NCBI Taxonomy" id="390989"/>
    <lineage>
        <taxon>Bacteria</taxon>
        <taxon>Bacillati</taxon>
        <taxon>Actinomycetota</taxon>
        <taxon>Actinomycetes</taxon>
        <taxon>Micromonosporales</taxon>
        <taxon>Micromonosporaceae</taxon>
        <taxon>Actinocatenispora</taxon>
    </lineage>
</organism>
<feature type="domain" description="HTH marR-type" evidence="1">
    <location>
        <begin position="7"/>
        <end position="139"/>
    </location>
</feature>
<evidence type="ECO:0000313" key="3">
    <source>
        <dbReference type="Proteomes" id="UP000680750"/>
    </source>
</evidence>
<proteinExistence type="predicted"/>